<feature type="transmembrane region" description="Helical" evidence="1">
    <location>
        <begin position="213"/>
        <end position="231"/>
    </location>
</feature>
<protein>
    <recommendedName>
        <fullName evidence="4">PH domain-containing protein</fullName>
    </recommendedName>
</protein>
<evidence type="ECO:0008006" key="4">
    <source>
        <dbReference type="Google" id="ProtNLM"/>
    </source>
</evidence>
<dbReference type="Proteomes" id="UP000199029">
    <property type="component" value="Unassembled WGS sequence"/>
</dbReference>
<feature type="transmembrane region" description="Helical" evidence="1">
    <location>
        <begin position="159"/>
        <end position="175"/>
    </location>
</feature>
<gene>
    <name evidence="2" type="ORF">SAMN04515668_3969</name>
</gene>
<keyword evidence="1" id="KW-1133">Transmembrane helix</keyword>
<feature type="transmembrane region" description="Helical" evidence="1">
    <location>
        <begin position="181"/>
        <end position="201"/>
    </location>
</feature>
<evidence type="ECO:0000256" key="1">
    <source>
        <dbReference type="SAM" id="Phobius"/>
    </source>
</evidence>
<feature type="transmembrane region" description="Helical" evidence="1">
    <location>
        <begin position="21"/>
        <end position="38"/>
    </location>
</feature>
<keyword evidence="3" id="KW-1185">Reference proteome</keyword>
<dbReference type="STRING" id="1227077.SAMN04515668_3969"/>
<sequence length="234" mass="26131">MSTFRIRPGSFRELRGQLLRRTAVVYSALAGAFVFLNYDASASVWPTVALTGALFAGIAAFTWFITMKRQALLFESTELIVNDAGITRTQLDTPTKTLAASDIVRIEHFGSGVFAINGKRAADMIWMPAQVEFPEKLAEELRSFSPVLSLPAPAWYRRYASLLGLAVLPLMYFFFTSESKAVTVLVGTILIGGLGYSQWIIQHSKDIDKRIKLYSRFGWLILFWLAVTFVAKLS</sequence>
<keyword evidence="1" id="KW-0472">Membrane</keyword>
<dbReference type="AlphaFoldDB" id="A0A1I6AWX4"/>
<proteinExistence type="predicted"/>
<evidence type="ECO:0000313" key="3">
    <source>
        <dbReference type="Proteomes" id="UP000199029"/>
    </source>
</evidence>
<reference evidence="3" key="1">
    <citation type="submission" date="2016-10" db="EMBL/GenBank/DDBJ databases">
        <authorList>
            <person name="Varghese N."/>
            <person name="Submissions S."/>
        </authorList>
    </citation>
    <scope>NUCLEOTIDE SEQUENCE [LARGE SCALE GENOMIC DNA]</scope>
    <source>
        <strain evidence="3">OR362-8,ATCC BAA-1266,JCM 13504</strain>
    </source>
</reference>
<name>A0A1I6AWX4_HYMAR</name>
<accession>A0A1I6AWX4</accession>
<feature type="transmembrane region" description="Helical" evidence="1">
    <location>
        <begin position="44"/>
        <end position="65"/>
    </location>
</feature>
<evidence type="ECO:0000313" key="2">
    <source>
        <dbReference type="EMBL" id="SFQ73017.1"/>
    </source>
</evidence>
<organism evidence="2 3">
    <name type="scientific">Hymenobacter arizonensis</name>
    <name type="common">Siccationidurans arizonensis</name>
    <dbReference type="NCBI Taxonomy" id="1227077"/>
    <lineage>
        <taxon>Bacteria</taxon>
        <taxon>Pseudomonadati</taxon>
        <taxon>Bacteroidota</taxon>
        <taxon>Cytophagia</taxon>
        <taxon>Cytophagales</taxon>
        <taxon>Hymenobacteraceae</taxon>
        <taxon>Hymenobacter</taxon>
    </lineage>
</organism>
<keyword evidence="1" id="KW-0812">Transmembrane</keyword>
<dbReference type="EMBL" id="FOXS01000006">
    <property type="protein sequence ID" value="SFQ73017.1"/>
    <property type="molecule type" value="Genomic_DNA"/>
</dbReference>